<organism evidence="1 2">
    <name type="scientific">Bacteriovorax stolpii</name>
    <name type="common">Bdellovibrio stolpii</name>
    <dbReference type="NCBI Taxonomy" id="960"/>
    <lineage>
        <taxon>Bacteria</taxon>
        <taxon>Pseudomonadati</taxon>
        <taxon>Bdellovibrionota</taxon>
        <taxon>Bacteriovoracia</taxon>
        <taxon>Bacteriovoracales</taxon>
        <taxon>Bacteriovoracaceae</taxon>
        <taxon>Bacteriovorax</taxon>
    </lineage>
</organism>
<dbReference type="Proteomes" id="UP000235584">
    <property type="component" value="Chromosome"/>
</dbReference>
<evidence type="ECO:0000313" key="2">
    <source>
        <dbReference type="Proteomes" id="UP000235584"/>
    </source>
</evidence>
<sequence>MKKFILSAITFLTLSSQAFAFVPQMEFFVNREVATARVWNTTYRPIVCNGVAYGRTWQGVVLNSWVNGLVIYPGAAANVYVHSNFYDPMVQAWAQIDCQIW</sequence>
<protein>
    <submittedName>
        <fullName evidence="1">Uncharacterized protein</fullName>
    </submittedName>
</protein>
<proteinExistence type="predicted"/>
<dbReference type="OrthoDB" id="5294818at2"/>
<dbReference type="AlphaFoldDB" id="A0A2K9NTV7"/>
<accession>A0A2K9NTV7</accession>
<name>A0A2K9NTV7_BACTC</name>
<gene>
    <name evidence="1" type="ORF">C0V70_12750</name>
</gene>
<dbReference type="KEGG" id="bsto:C0V70_12750"/>
<dbReference type="RefSeq" id="WP_102244244.1">
    <property type="nucleotide sequence ID" value="NZ_CP025704.1"/>
</dbReference>
<dbReference type="EMBL" id="CP025704">
    <property type="protein sequence ID" value="AUN98953.1"/>
    <property type="molecule type" value="Genomic_DNA"/>
</dbReference>
<reference evidence="1 2" key="1">
    <citation type="submission" date="2018-01" db="EMBL/GenBank/DDBJ databases">
        <title>Complete genome sequence of Bacteriovorax stolpii DSM12778.</title>
        <authorList>
            <person name="Tang B."/>
            <person name="Chang J."/>
        </authorList>
    </citation>
    <scope>NUCLEOTIDE SEQUENCE [LARGE SCALE GENOMIC DNA]</scope>
    <source>
        <strain evidence="1 2">DSM 12778</strain>
    </source>
</reference>
<evidence type="ECO:0000313" key="1">
    <source>
        <dbReference type="EMBL" id="AUN98953.1"/>
    </source>
</evidence>
<keyword evidence="2" id="KW-1185">Reference proteome</keyword>